<gene>
    <name evidence="3" type="ORF">FPZ24_07055</name>
</gene>
<dbReference type="OrthoDB" id="9801622at2"/>
<feature type="transmembrane region" description="Helical" evidence="1">
    <location>
        <begin position="176"/>
        <end position="196"/>
    </location>
</feature>
<feature type="transmembrane region" description="Helical" evidence="1">
    <location>
        <begin position="145"/>
        <end position="164"/>
    </location>
</feature>
<dbReference type="SUPFAM" id="SSF48317">
    <property type="entry name" value="Acid phosphatase/Vanadium-dependent haloperoxidase"/>
    <property type="match status" value="1"/>
</dbReference>
<keyword evidence="1" id="KW-0812">Transmembrane</keyword>
<keyword evidence="4" id="KW-1185">Reference proteome</keyword>
<organism evidence="3 4">
    <name type="scientific">Sphingomonas panacisoli</name>
    <dbReference type="NCBI Taxonomy" id="1813879"/>
    <lineage>
        <taxon>Bacteria</taxon>
        <taxon>Pseudomonadati</taxon>
        <taxon>Pseudomonadota</taxon>
        <taxon>Alphaproteobacteria</taxon>
        <taxon>Sphingomonadales</taxon>
        <taxon>Sphingomonadaceae</taxon>
        <taxon>Sphingomonas</taxon>
    </lineage>
</organism>
<evidence type="ECO:0000313" key="4">
    <source>
        <dbReference type="Proteomes" id="UP000315673"/>
    </source>
</evidence>
<feature type="transmembrane region" description="Helical" evidence="1">
    <location>
        <begin position="202"/>
        <end position="223"/>
    </location>
</feature>
<name>A0A5B8LHI2_9SPHN</name>
<protein>
    <submittedName>
        <fullName evidence="3">Phosphatase PAP2 family protein</fullName>
    </submittedName>
</protein>
<dbReference type="CDD" id="cd03392">
    <property type="entry name" value="PAP2_like_2"/>
    <property type="match status" value="1"/>
</dbReference>
<reference evidence="3 4" key="1">
    <citation type="submission" date="2019-07" db="EMBL/GenBank/DDBJ databases">
        <title>Full genome sequence of Sphingomonas sp. 4R-6-7(HKS19).</title>
        <authorList>
            <person name="Im W.-T."/>
        </authorList>
    </citation>
    <scope>NUCLEOTIDE SEQUENCE [LARGE SCALE GENOMIC DNA]</scope>
    <source>
        <strain evidence="3 4">HKS19</strain>
    </source>
</reference>
<dbReference type="EMBL" id="CP042306">
    <property type="protein sequence ID" value="QDZ07265.1"/>
    <property type="molecule type" value="Genomic_DNA"/>
</dbReference>
<dbReference type="PANTHER" id="PTHR14969:SF13">
    <property type="entry name" value="AT30094P"/>
    <property type="match status" value="1"/>
</dbReference>
<dbReference type="PANTHER" id="PTHR14969">
    <property type="entry name" value="SPHINGOSINE-1-PHOSPHATE PHOSPHOHYDROLASE"/>
    <property type="match status" value="1"/>
</dbReference>
<dbReference type="SMART" id="SM00014">
    <property type="entry name" value="acidPPc"/>
    <property type="match status" value="1"/>
</dbReference>
<evidence type="ECO:0000259" key="2">
    <source>
        <dbReference type="SMART" id="SM00014"/>
    </source>
</evidence>
<dbReference type="Gene3D" id="1.20.144.10">
    <property type="entry name" value="Phosphatidic acid phosphatase type 2/haloperoxidase"/>
    <property type="match status" value="2"/>
</dbReference>
<dbReference type="InterPro" id="IPR000326">
    <property type="entry name" value="PAP2/HPO"/>
</dbReference>
<proteinExistence type="predicted"/>
<evidence type="ECO:0000313" key="3">
    <source>
        <dbReference type="EMBL" id="QDZ07265.1"/>
    </source>
</evidence>
<keyword evidence="1" id="KW-0472">Membrane</keyword>
<feature type="domain" description="Phosphatidic acid phosphatase type 2/haloperoxidase" evidence="2">
    <location>
        <begin position="105"/>
        <end position="217"/>
    </location>
</feature>
<dbReference type="InterPro" id="IPR036938">
    <property type="entry name" value="PAP2/HPO_sf"/>
</dbReference>
<sequence length="235" mass="25373">MTEDNPQPRIVRPWLWPALGLFVASLVGLGAYLADELLEGEGWAIDQRLLLGLRVPGDLQRPIGPAWLQQSAVDISALGGPTLMWLFGISGLIWLLYRRQRAEAAWIAVSLIGASLISNSLKYAIGRPRPALVPHLVQVNNASFPSGHSLVSAALYLTLALMLAEGAKSWSARIAIVGFGALLVVLIGCSRVYLGVHWPSDVLGGWSFGTAWALSVFAANRWLHRTSQAAPRPTP</sequence>
<dbReference type="Proteomes" id="UP000315673">
    <property type="component" value="Chromosome"/>
</dbReference>
<dbReference type="AlphaFoldDB" id="A0A5B8LHI2"/>
<feature type="transmembrane region" description="Helical" evidence="1">
    <location>
        <begin position="75"/>
        <end position="97"/>
    </location>
</feature>
<feature type="transmembrane region" description="Helical" evidence="1">
    <location>
        <begin position="104"/>
        <end position="125"/>
    </location>
</feature>
<keyword evidence="1" id="KW-1133">Transmembrane helix</keyword>
<feature type="transmembrane region" description="Helical" evidence="1">
    <location>
        <begin position="14"/>
        <end position="34"/>
    </location>
</feature>
<dbReference type="Pfam" id="PF01569">
    <property type="entry name" value="PAP2"/>
    <property type="match status" value="1"/>
</dbReference>
<evidence type="ECO:0000256" key="1">
    <source>
        <dbReference type="SAM" id="Phobius"/>
    </source>
</evidence>
<dbReference type="KEGG" id="spai:FPZ24_07055"/>
<accession>A0A5B8LHI2</accession>
<dbReference type="RefSeq" id="WP_146570527.1">
    <property type="nucleotide sequence ID" value="NZ_CP042306.1"/>
</dbReference>